<evidence type="ECO:0000313" key="2">
    <source>
        <dbReference type="EMBL" id="MBY05594.1"/>
    </source>
</evidence>
<dbReference type="Gene3D" id="2.40.128.20">
    <property type="match status" value="1"/>
</dbReference>
<organism evidence="2">
    <name type="scientific">Ornithodoros turicata</name>
    <dbReference type="NCBI Taxonomy" id="34597"/>
    <lineage>
        <taxon>Eukaryota</taxon>
        <taxon>Metazoa</taxon>
        <taxon>Ecdysozoa</taxon>
        <taxon>Arthropoda</taxon>
        <taxon>Chelicerata</taxon>
        <taxon>Arachnida</taxon>
        <taxon>Acari</taxon>
        <taxon>Parasitiformes</taxon>
        <taxon>Ixodida</taxon>
        <taxon>Ixodoidea</taxon>
        <taxon>Argasidae</taxon>
        <taxon>Ornithodorinae</taxon>
        <taxon>Ornithodoros</taxon>
    </lineage>
</organism>
<dbReference type="AlphaFoldDB" id="A0A2R5L7W2"/>
<proteinExistence type="predicted"/>
<reference evidence="2" key="1">
    <citation type="submission" date="2018-03" db="EMBL/GenBank/DDBJ databases">
        <title>The relapsing fever spirochete Borrelia turicatae persists in the highly oxidative environment of its soft-bodied tick vector.</title>
        <authorList>
            <person name="Bourret T.J."/>
            <person name="Boyle W.K."/>
            <person name="Valenzuela J.G."/>
            <person name="Oliveira F."/>
            <person name="Lopez J.E."/>
        </authorList>
    </citation>
    <scope>NUCLEOTIDE SEQUENCE</scope>
    <source>
        <strain evidence="2">Kansas strain/isolate</strain>
        <tissue evidence="2">Salivary glands</tissue>
    </source>
</reference>
<protein>
    <submittedName>
        <fullName evidence="2">Putative salivary lipocalin</fullName>
    </submittedName>
</protein>
<sequence length="175" mass="19771">MTKLATFLTACLLLCAVHGKPGYKKETECKRGSVTKVLAALQKETYYLTGTTNTTREPCYFLSSQGLNGMPVSGTPVMYGYIRGDGERVYITEGVAEQKDEKFQKKRRFPSNLGGPLKGKKVAIQGHNCFVLYLKDEIELWVENPIVDTSTCCSWTFDKLRKERQYKTTYEHGVC</sequence>
<dbReference type="InterPro" id="IPR012674">
    <property type="entry name" value="Calycin"/>
</dbReference>
<name>A0A2R5L7W2_9ACAR</name>
<keyword evidence="1" id="KW-0732">Signal</keyword>
<feature type="chain" id="PRO_5015323549" evidence="1">
    <location>
        <begin position="20"/>
        <end position="175"/>
    </location>
</feature>
<dbReference type="EMBL" id="GGLE01001468">
    <property type="protein sequence ID" value="MBY05594.1"/>
    <property type="molecule type" value="Transcribed_RNA"/>
</dbReference>
<evidence type="ECO:0000256" key="1">
    <source>
        <dbReference type="SAM" id="SignalP"/>
    </source>
</evidence>
<feature type="signal peptide" evidence="1">
    <location>
        <begin position="1"/>
        <end position="19"/>
    </location>
</feature>
<accession>A0A2R5L7W2</accession>